<protein>
    <submittedName>
        <fullName evidence="3">Uncharacterized protein</fullName>
    </submittedName>
</protein>
<sequence length="68" mass="6800">MKTVLTLLATGIFISSLTAYANTINTDAAISQTVTDASQPQASAPAASATASSAPFVSDEGLPDQQGI</sequence>
<organism evidence="3 4">
    <name type="scientific">Vitreoscilla massiliensis</name>
    <dbReference type="NCBI Taxonomy" id="1689272"/>
    <lineage>
        <taxon>Bacteria</taxon>
        <taxon>Pseudomonadati</taxon>
        <taxon>Pseudomonadota</taxon>
        <taxon>Betaproteobacteria</taxon>
        <taxon>Neisseriales</taxon>
        <taxon>Neisseriaceae</taxon>
        <taxon>Vitreoscilla</taxon>
    </lineage>
</organism>
<name>A0ABY4E228_9NEIS</name>
<keyword evidence="4" id="KW-1185">Reference proteome</keyword>
<reference evidence="3 4" key="1">
    <citation type="journal article" date="2022" name="Res Sq">
        <title>Evolution of multicellular longitudinally dividing oral cavity symbionts (Neisseriaceae).</title>
        <authorList>
            <person name="Nyongesa S."/>
            <person name="Weber P."/>
            <person name="Bernet E."/>
            <person name="Pullido F."/>
            <person name="Nieckarz M."/>
            <person name="Delaby M."/>
            <person name="Nieves C."/>
            <person name="Viehboeck T."/>
            <person name="Krause N."/>
            <person name="Rivera-Millot A."/>
            <person name="Nakamura A."/>
            <person name="Vischer N."/>
            <person name="VanNieuwenhze M."/>
            <person name="Brun Y."/>
            <person name="Cava F."/>
            <person name="Bulgheresi S."/>
            <person name="Veyrier F."/>
        </authorList>
    </citation>
    <scope>NUCLEOTIDE SEQUENCE [LARGE SCALE GENOMIC DNA]</scope>
    <source>
        <strain evidence="3 4">SN4</strain>
    </source>
</reference>
<feature type="compositionally biased region" description="Low complexity" evidence="1">
    <location>
        <begin position="37"/>
        <end position="55"/>
    </location>
</feature>
<feature type="region of interest" description="Disordered" evidence="1">
    <location>
        <begin position="34"/>
        <end position="68"/>
    </location>
</feature>
<feature type="signal peptide" evidence="2">
    <location>
        <begin position="1"/>
        <end position="21"/>
    </location>
</feature>
<feature type="chain" id="PRO_5047233152" evidence="2">
    <location>
        <begin position="22"/>
        <end position="68"/>
    </location>
</feature>
<evidence type="ECO:0000313" key="3">
    <source>
        <dbReference type="EMBL" id="UOO89420.1"/>
    </source>
</evidence>
<gene>
    <name evidence="3" type="ORF">LVJ82_00085</name>
</gene>
<evidence type="ECO:0000256" key="2">
    <source>
        <dbReference type="SAM" id="SignalP"/>
    </source>
</evidence>
<accession>A0ABY4E228</accession>
<dbReference type="RefSeq" id="WP_058357118.1">
    <property type="nucleotide sequence ID" value="NZ_CABKVG010000010.1"/>
</dbReference>
<dbReference type="Proteomes" id="UP000832011">
    <property type="component" value="Chromosome"/>
</dbReference>
<evidence type="ECO:0000256" key="1">
    <source>
        <dbReference type="SAM" id="MobiDB-lite"/>
    </source>
</evidence>
<dbReference type="EMBL" id="CP091511">
    <property type="protein sequence ID" value="UOO89420.1"/>
    <property type="molecule type" value="Genomic_DNA"/>
</dbReference>
<proteinExistence type="predicted"/>
<keyword evidence="2" id="KW-0732">Signal</keyword>
<evidence type="ECO:0000313" key="4">
    <source>
        <dbReference type="Proteomes" id="UP000832011"/>
    </source>
</evidence>